<name>A0A7S0RKK4_9CHLO</name>
<dbReference type="PANTHER" id="PTHR47992">
    <property type="entry name" value="PROTEIN PHOSPHATASE"/>
    <property type="match status" value="1"/>
</dbReference>
<evidence type="ECO:0000313" key="2">
    <source>
        <dbReference type="EMBL" id="CAD8680533.1"/>
    </source>
</evidence>
<proteinExistence type="predicted"/>
<dbReference type="PROSITE" id="PS51746">
    <property type="entry name" value="PPM_2"/>
    <property type="match status" value="1"/>
</dbReference>
<dbReference type="InterPro" id="IPR015655">
    <property type="entry name" value="PP2C"/>
</dbReference>
<organism evidence="2">
    <name type="scientific">Pyramimonas obovata</name>
    <dbReference type="NCBI Taxonomy" id="1411642"/>
    <lineage>
        <taxon>Eukaryota</taxon>
        <taxon>Viridiplantae</taxon>
        <taxon>Chlorophyta</taxon>
        <taxon>Pyramimonadophyceae</taxon>
        <taxon>Pyramimonadales</taxon>
        <taxon>Pyramimonadaceae</taxon>
        <taxon>Pyramimonas</taxon>
        <taxon>Pyramimonas incertae sedis</taxon>
    </lineage>
</organism>
<dbReference type="EMBL" id="HBFA01029859">
    <property type="protein sequence ID" value="CAD8680533.1"/>
    <property type="molecule type" value="Transcribed_RNA"/>
</dbReference>
<dbReference type="SUPFAM" id="SSF81606">
    <property type="entry name" value="PP2C-like"/>
    <property type="match status" value="1"/>
</dbReference>
<accession>A0A7S0RKK4</accession>
<sequence>MRVIELSKDQTPFRRDERERILSMFPDVEIMTLGMRNGEVPVSDDYGDEDDLYGAASDPPRVWVKDQFYPGSAFSRSIGDAIGKTAGVIAEPEILSRKLTKDDKYLILCSDGVFEFLTNEDVLEIVSLFPDPYEAAAELVNVSFRLWLENDDRTDDITALVVHLEYADDSDMRSPNEKAQAQWHIARTRVAEQLESRPSRKFRNVVREAQKREKRLDKDNYVLDNTANLEEDLGGSVLKSGMVIAYDVHEESF</sequence>
<gene>
    <name evidence="2" type="ORF">POBO1169_LOCUS15067</name>
</gene>
<dbReference type="InterPro" id="IPR036457">
    <property type="entry name" value="PPM-type-like_dom_sf"/>
</dbReference>
<reference evidence="2" key="1">
    <citation type="submission" date="2021-01" db="EMBL/GenBank/DDBJ databases">
        <authorList>
            <person name="Corre E."/>
            <person name="Pelletier E."/>
            <person name="Niang G."/>
            <person name="Scheremetjew M."/>
            <person name="Finn R."/>
            <person name="Kale V."/>
            <person name="Holt S."/>
            <person name="Cochrane G."/>
            <person name="Meng A."/>
            <person name="Brown T."/>
            <person name="Cohen L."/>
        </authorList>
    </citation>
    <scope>NUCLEOTIDE SEQUENCE</scope>
    <source>
        <strain evidence="2">CCMP722</strain>
    </source>
</reference>
<evidence type="ECO:0000259" key="1">
    <source>
        <dbReference type="PROSITE" id="PS51746"/>
    </source>
</evidence>
<dbReference type="GO" id="GO:0004722">
    <property type="term" value="F:protein serine/threonine phosphatase activity"/>
    <property type="evidence" value="ECO:0007669"/>
    <property type="project" value="InterPro"/>
</dbReference>
<dbReference type="Pfam" id="PF00481">
    <property type="entry name" value="PP2C"/>
    <property type="match status" value="1"/>
</dbReference>
<dbReference type="InterPro" id="IPR001932">
    <property type="entry name" value="PPM-type_phosphatase-like_dom"/>
</dbReference>
<dbReference type="AlphaFoldDB" id="A0A7S0RKK4"/>
<protein>
    <recommendedName>
        <fullName evidence="1">PPM-type phosphatase domain-containing protein</fullName>
    </recommendedName>
</protein>
<feature type="domain" description="PPM-type phosphatase" evidence="1">
    <location>
        <begin position="1"/>
        <end position="164"/>
    </location>
</feature>
<dbReference type="CDD" id="cd00143">
    <property type="entry name" value="PP2Cc"/>
    <property type="match status" value="1"/>
</dbReference>
<dbReference type="Gene3D" id="3.60.40.10">
    <property type="entry name" value="PPM-type phosphatase domain"/>
    <property type="match status" value="1"/>
</dbReference>